<protein>
    <submittedName>
        <fullName evidence="2">Nucleic acid-binding protein</fullName>
    </submittedName>
</protein>
<dbReference type="SUPFAM" id="SSF50249">
    <property type="entry name" value="Nucleic acid-binding proteins"/>
    <property type="match status" value="1"/>
</dbReference>
<feature type="domain" description="ChsH2 C-terminal OB-fold" evidence="1">
    <location>
        <begin position="35"/>
        <end position="95"/>
    </location>
</feature>
<name>A0A6C0UHA8_9EURY</name>
<gene>
    <name evidence="2" type="ORF">G3I44_04740</name>
</gene>
<proteinExistence type="predicted"/>
<evidence type="ECO:0000259" key="1">
    <source>
        <dbReference type="Pfam" id="PF01796"/>
    </source>
</evidence>
<organism evidence="2 3">
    <name type="scientific">Halogeometricum borinquense</name>
    <dbReference type="NCBI Taxonomy" id="60847"/>
    <lineage>
        <taxon>Archaea</taxon>
        <taxon>Methanobacteriati</taxon>
        <taxon>Methanobacteriota</taxon>
        <taxon>Stenosarchaea group</taxon>
        <taxon>Halobacteria</taxon>
        <taxon>Halobacteriales</taxon>
        <taxon>Haloferacaceae</taxon>
        <taxon>Halogeometricum</taxon>
    </lineage>
</organism>
<dbReference type="AlphaFoldDB" id="A0A6C0UHA8"/>
<sequence>MTAEHEMEAYRYPDGSITYPGHPLGPGGEEPIGTVDLSEYTAEVVTWTTATATPPGVRQPNHLAIVEFDVDGEPVRAIGQLTTEDVAIGDEVRPVYCDELRDPDAGIREKESQEWDGFRFEPV</sequence>
<evidence type="ECO:0000313" key="2">
    <source>
        <dbReference type="EMBL" id="QIB73651.1"/>
    </source>
</evidence>
<dbReference type="EMBL" id="CP048739">
    <property type="protein sequence ID" value="QIB73651.1"/>
    <property type="molecule type" value="Genomic_DNA"/>
</dbReference>
<reference evidence="2 3" key="1">
    <citation type="submission" date="2020-02" db="EMBL/GenBank/DDBJ databases">
        <title>Whole genome sequence of Halogeometricum borinquense strain wsp4.</title>
        <authorList>
            <person name="Verma D.K."/>
            <person name="Gopal K."/>
            <person name="Prasad E.S."/>
        </authorList>
    </citation>
    <scope>NUCLEOTIDE SEQUENCE [LARGE SCALE GENOMIC DNA]</scope>
    <source>
        <strain evidence="3">wsp4</strain>
    </source>
</reference>
<dbReference type="Pfam" id="PF01796">
    <property type="entry name" value="OB_ChsH2_C"/>
    <property type="match status" value="1"/>
</dbReference>
<dbReference type="Proteomes" id="UP000465846">
    <property type="component" value="Chromosome"/>
</dbReference>
<dbReference type="InterPro" id="IPR012340">
    <property type="entry name" value="NA-bd_OB-fold"/>
</dbReference>
<dbReference type="GeneID" id="44078683"/>
<dbReference type="RefSeq" id="WP_163485682.1">
    <property type="nucleotide sequence ID" value="NZ_CP048739.1"/>
</dbReference>
<dbReference type="InterPro" id="IPR002878">
    <property type="entry name" value="ChsH2_C"/>
</dbReference>
<accession>A0A6C0UHA8</accession>
<evidence type="ECO:0000313" key="3">
    <source>
        <dbReference type="Proteomes" id="UP000465846"/>
    </source>
</evidence>